<dbReference type="InterPro" id="IPR000648">
    <property type="entry name" value="Oxysterol-bd"/>
</dbReference>
<dbReference type="PROSITE" id="PS01013">
    <property type="entry name" value="OSBP"/>
    <property type="match status" value="1"/>
</dbReference>
<dbReference type="GO" id="GO:0120009">
    <property type="term" value="P:intermembrane lipid transfer"/>
    <property type="evidence" value="ECO:0007669"/>
    <property type="project" value="UniProtKB-ARBA"/>
</dbReference>
<dbReference type="GO" id="GO:0015485">
    <property type="term" value="F:cholesterol binding"/>
    <property type="evidence" value="ECO:0007669"/>
    <property type="project" value="TreeGrafter"/>
</dbReference>
<reference evidence="5" key="1">
    <citation type="submission" date="2019-06" db="EMBL/GenBank/DDBJ databases">
        <title>G10K-VGP Goodes thornscrub tortoise genome, primary haplotype.</title>
        <authorList>
            <person name="Murphy B."/>
            <person name="Edwards T."/>
            <person name="Rhie A."/>
            <person name="Koren S."/>
            <person name="Phillippy A."/>
            <person name="Fedrigo O."/>
            <person name="Haase B."/>
            <person name="Mountcastle J."/>
            <person name="Lewin H."/>
            <person name="Damas J."/>
            <person name="Howe K."/>
            <person name="Formenti G."/>
            <person name="Myers G."/>
            <person name="Durbin R."/>
            <person name="Jarvis E.D."/>
        </authorList>
    </citation>
    <scope>NUCLEOTIDE SEQUENCE [LARGE SCALE GENOMIC DNA]</scope>
</reference>
<dbReference type="GO" id="GO:0031965">
    <property type="term" value="C:nuclear membrane"/>
    <property type="evidence" value="ECO:0007669"/>
    <property type="project" value="TreeGrafter"/>
</dbReference>
<dbReference type="AlphaFoldDB" id="A0A8C4YET3"/>
<keyword evidence="2" id="KW-0446">Lipid-binding</keyword>
<keyword evidence="6" id="KW-1185">Reference proteome</keyword>
<name>A0A8C4YET3_9SAUR</name>
<proteinExistence type="inferred from homology"/>
<evidence type="ECO:0000256" key="3">
    <source>
        <dbReference type="RuleBase" id="RU003844"/>
    </source>
</evidence>
<dbReference type="GO" id="GO:0005886">
    <property type="term" value="C:plasma membrane"/>
    <property type="evidence" value="ECO:0007669"/>
    <property type="project" value="TreeGrafter"/>
</dbReference>
<evidence type="ECO:0000313" key="6">
    <source>
        <dbReference type="Proteomes" id="UP000694390"/>
    </source>
</evidence>
<evidence type="ECO:0000256" key="1">
    <source>
        <dbReference type="ARBA" id="ARBA00008842"/>
    </source>
</evidence>
<dbReference type="Proteomes" id="UP000694390">
    <property type="component" value="Chromosome 23"/>
</dbReference>
<comment type="similarity">
    <text evidence="1 3">Belongs to the OSBP family.</text>
</comment>
<keyword evidence="4" id="KW-0445">Lipid transport</keyword>
<dbReference type="InterPro" id="IPR037239">
    <property type="entry name" value="OSBP_sf"/>
</dbReference>
<dbReference type="GeneTree" id="ENSGT00940000157439"/>
<organism evidence="5 6">
    <name type="scientific">Gopherus evgoodei</name>
    <name type="common">Goodes thornscrub tortoise</name>
    <dbReference type="NCBI Taxonomy" id="1825980"/>
    <lineage>
        <taxon>Eukaryota</taxon>
        <taxon>Metazoa</taxon>
        <taxon>Chordata</taxon>
        <taxon>Craniata</taxon>
        <taxon>Vertebrata</taxon>
        <taxon>Euteleostomi</taxon>
        <taxon>Archelosauria</taxon>
        <taxon>Testudinata</taxon>
        <taxon>Testudines</taxon>
        <taxon>Cryptodira</taxon>
        <taxon>Durocryptodira</taxon>
        <taxon>Testudinoidea</taxon>
        <taxon>Testudinidae</taxon>
        <taxon>Gopherus</taxon>
    </lineage>
</organism>
<dbReference type="Pfam" id="PF01237">
    <property type="entry name" value="Oxysterol_BP"/>
    <property type="match status" value="1"/>
</dbReference>
<dbReference type="PANTHER" id="PTHR10972:SF85">
    <property type="entry name" value="OXYSTEROL-BINDING PROTEIN-RELATED PROTEIN 7"/>
    <property type="match status" value="1"/>
</dbReference>
<keyword evidence="4" id="KW-0813">Transport</keyword>
<dbReference type="Gene3D" id="2.40.160.120">
    <property type="match status" value="1"/>
</dbReference>
<reference evidence="5" key="2">
    <citation type="submission" date="2025-08" db="UniProtKB">
        <authorList>
            <consortium name="Ensembl"/>
        </authorList>
    </citation>
    <scope>IDENTIFICATION</scope>
</reference>
<sequence length="294" mass="32391">MGRGRSWGPMAGERLGRVGRGGKLPHRNCLPAPSVPAGDVSLWNILRNNVGKDLSKVSMPVQLNEPLNTLQRLCEELEYSTLLDAASRCADPCERLVCVAAFAVSAYASTYYRAGSKPFNPVLGETYECVRPDKGFRFISEQVCHHPPISACHAESDNFIFWQDMKWKNKFWGKSLEIVPVGTVNVKLFGDHFEWNKVTSCIHNILSGQRWIEHYGEVLIRNVRDSSYHCKITFCKVGRGRAPQPPLWTPLGDEGGAGLCRDSAPPKGPVGNSPAPLLLLLHMSFGGPQAGPPV</sequence>
<evidence type="ECO:0000313" key="5">
    <source>
        <dbReference type="Ensembl" id="ENSGEVP00005024386.1"/>
    </source>
</evidence>
<evidence type="ECO:0000256" key="2">
    <source>
        <dbReference type="ARBA" id="ARBA00023121"/>
    </source>
</evidence>
<dbReference type="GO" id="GO:0097038">
    <property type="term" value="C:perinuclear endoplasmic reticulum"/>
    <property type="evidence" value="ECO:0007669"/>
    <property type="project" value="TreeGrafter"/>
</dbReference>
<protein>
    <recommendedName>
        <fullName evidence="4">Oxysterol-binding protein</fullName>
    </recommendedName>
</protein>
<dbReference type="PANTHER" id="PTHR10972">
    <property type="entry name" value="OXYSTEROL-BINDING PROTEIN-RELATED"/>
    <property type="match status" value="1"/>
</dbReference>
<dbReference type="SUPFAM" id="SSF144000">
    <property type="entry name" value="Oxysterol-binding protein-like"/>
    <property type="match status" value="1"/>
</dbReference>
<accession>A0A8C4YET3</accession>
<dbReference type="FunFam" id="2.40.160.120:FF:000001">
    <property type="entry name" value="Oxysterol-binding protein"/>
    <property type="match status" value="1"/>
</dbReference>
<dbReference type="InterPro" id="IPR018494">
    <property type="entry name" value="Oxysterol-bd_CS"/>
</dbReference>
<dbReference type="GO" id="GO:0005829">
    <property type="term" value="C:cytosol"/>
    <property type="evidence" value="ECO:0007669"/>
    <property type="project" value="TreeGrafter"/>
</dbReference>
<dbReference type="Ensembl" id="ENSGEVT00005025645.1">
    <property type="protein sequence ID" value="ENSGEVP00005024386.1"/>
    <property type="gene ID" value="ENSGEVG00005017280.1"/>
</dbReference>
<reference evidence="5" key="3">
    <citation type="submission" date="2025-09" db="UniProtKB">
        <authorList>
            <consortium name="Ensembl"/>
        </authorList>
    </citation>
    <scope>IDENTIFICATION</scope>
</reference>
<evidence type="ECO:0000256" key="4">
    <source>
        <dbReference type="RuleBase" id="RU003845"/>
    </source>
</evidence>